<dbReference type="PIRSF" id="PIRSF000168">
    <property type="entry name" value="Acyl-CoA_oxidase"/>
    <property type="match status" value="1"/>
</dbReference>
<organism evidence="17 18">
    <name type="scientific">Cryptolaemus montrouzieri</name>
    <dbReference type="NCBI Taxonomy" id="559131"/>
    <lineage>
        <taxon>Eukaryota</taxon>
        <taxon>Metazoa</taxon>
        <taxon>Ecdysozoa</taxon>
        <taxon>Arthropoda</taxon>
        <taxon>Hexapoda</taxon>
        <taxon>Insecta</taxon>
        <taxon>Pterygota</taxon>
        <taxon>Neoptera</taxon>
        <taxon>Endopterygota</taxon>
        <taxon>Coleoptera</taxon>
        <taxon>Polyphaga</taxon>
        <taxon>Cucujiformia</taxon>
        <taxon>Coccinelloidea</taxon>
        <taxon>Coccinellidae</taxon>
        <taxon>Scymninae</taxon>
        <taxon>Scymnini</taxon>
        <taxon>Cryptolaemus</taxon>
    </lineage>
</organism>
<evidence type="ECO:0000256" key="9">
    <source>
        <dbReference type="ARBA" id="ARBA00023098"/>
    </source>
</evidence>
<keyword evidence="6 11" id="KW-0274">FAD</keyword>
<dbReference type="SUPFAM" id="SSF47203">
    <property type="entry name" value="Acyl-CoA dehydrogenase C-terminal domain-like"/>
    <property type="match status" value="2"/>
</dbReference>
<dbReference type="EMBL" id="JABFTP020000021">
    <property type="protein sequence ID" value="KAL3268862.1"/>
    <property type="molecule type" value="Genomic_DNA"/>
</dbReference>
<evidence type="ECO:0000256" key="12">
    <source>
        <dbReference type="PIRSR" id="PIRSR000168-1"/>
    </source>
</evidence>
<dbReference type="InterPro" id="IPR046373">
    <property type="entry name" value="Acyl-CoA_Oxase/DH_mid-dom_sf"/>
</dbReference>
<feature type="domain" description="Acyl-CoA oxidase C-alpha1" evidence="16">
    <location>
        <begin position="293"/>
        <end position="457"/>
    </location>
</feature>
<proteinExistence type="inferred from homology"/>
<keyword evidence="5 11" id="KW-0285">Flavoprotein</keyword>
<evidence type="ECO:0000256" key="5">
    <source>
        <dbReference type="ARBA" id="ARBA00022630"/>
    </source>
</evidence>
<dbReference type="Pfam" id="PF01756">
    <property type="entry name" value="ACOX"/>
    <property type="match status" value="1"/>
</dbReference>
<keyword evidence="8" id="KW-0560">Oxidoreductase</keyword>
<evidence type="ECO:0000256" key="6">
    <source>
        <dbReference type="ARBA" id="ARBA00022827"/>
    </source>
</evidence>
<evidence type="ECO:0000256" key="13">
    <source>
        <dbReference type="PIRSR" id="PIRSR000168-2"/>
    </source>
</evidence>
<dbReference type="Gene3D" id="2.40.110.10">
    <property type="entry name" value="Butyryl-CoA Dehydrogenase, subunit A, domain 2"/>
    <property type="match status" value="1"/>
</dbReference>
<dbReference type="InterPro" id="IPR009100">
    <property type="entry name" value="AcylCoA_DH/oxidase_NM_dom_sf"/>
</dbReference>
<evidence type="ECO:0000256" key="7">
    <source>
        <dbReference type="ARBA" id="ARBA00022832"/>
    </source>
</evidence>
<name>A0ABD2MRC1_9CUCU</name>
<keyword evidence="7" id="KW-0276">Fatty acid metabolism</keyword>
<evidence type="ECO:0000256" key="1">
    <source>
        <dbReference type="ARBA" id="ARBA00001974"/>
    </source>
</evidence>
<feature type="domain" description="Acyl-CoA oxidase/dehydrogenase middle" evidence="15">
    <location>
        <begin position="147"/>
        <end position="256"/>
    </location>
</feature>
<dbReference type="InterPro" id="IPR055060">
    <property type="entry name" value="ACOX_C_alpha1"/>
</dbReference>
<comment type="similarity">
    <text evidence="4 11">Belongs to the acyl-CoA oxidase family.</text>
</comment>
<dbReference type="AlphaFoldDB" id="A0ABD2MRC1"/>
<feature type="active site" description="Proton acceptor" evidence="12">
    <location>
        <position position="442"/>
    </location>
</feature>
<keyword evidence="9" id="KW-0443">Lipid metabolism</keyword>
<feature type="binding site" evidence="13">
    <location>
        <position position="190"/>
    </location>
    <ligand>
        <name>FAD</name>
        <dbReference type="ChEBI" id="CHEBI:57692"/>
    </ligand>
</feature>
<dbReference type="PANTHER" id="PTHR10909:SF390">
    <property type="entry name" value="PEROXISOMAL ACYL-COENZYME A OXIDASE 3"/>
    <property type="match status" value="1"/>
</dbReference>
<comment type="cofactor">
    <cofactor evidence="1">
        <name>FAD</name>
        <dbReference type="ChEBI" id="CHEBI:57692"/>
    </cofactor>
</comment>
<evidence type="ECO:0000256" key="4">
    <source>
        <dbReference type="ARBA" id="ARBA00006288"/>
    </source>
</evidence>
<reference evidence="17 18" key="1">
    <citation type="journal article" date="2021" name="BMC Biol.">
        <title>Horizontally acquired antibacterial genes associated with adaptive radiation of ladybird beetles.</title>
        <authorList>
            <person name="Li H.S."/>
            <person name="Tang X.F."/>
            <person name="Huang Y.H."/>
            <person name="Xu Z.Y."/>
            <person name="Chen M.L."/>
            <person name="Du X.Y."/>
            <person name="Qiu B.Y."/>
            <person name="Chen P.T."/>
            <person name="Zhang W."/>
            <person name="Slipinski A."/>
            <person name="Escalona H.E."/>
            <person name="Waterhouse R.M."/>
            <person name="Zwick A."/>
            <person name="Pang H."/>
        </authorList>
    </citation>
    <scope>NUCLEOTIDE SEQUENCE [LARGE SCALE GENOMIC DNA]</scope>
    <source>
        <tissue evidence="17">Whole body of male adult</tissue>
    </source>
</reference>
<dbReference type="Pfam" id="PF02770">
    <property type="entry name" value="Acyl-CoA_dh_M"/>
    <property type="match status" value="1"/>
</dbReference>
<dbReference type="InterPro" id="IPR002655">
    <property type="entry name" value="Acyl-CoA_oxidase_C"/>
</dbReference>
<comment type="pathway">
    <text evidence="3">Lipid metabolism.</text>
</comment>
<evidence type="ECO:0000259" key="16">
    <source>
        <dbReference type="Pfam" id="PF22924"/>
    </source>
</evidence>
<dbReference type="InterPro" id="IPR036250">
    <property type="entry name" value="AcylCo_DH-like_C"/>
</dbReference>
<dbReference type="FunFam" id="1.20.140.10:FF:000007">
    <property type="entry name" value="Acyl-coenzyme A oxidase"/>
    <property type="match status" value="1"/>
</dbReference>
<dbReference type="GO" id="GO:0016491">
    <property type="term" value="F:oxidoreductase activity"/>
    <property type="evidence" value="ECO:0007669"/>
    <property type="project" value="UniProtKB-KW"/>
</dbReference>
<evidence type="ECO:0000259" key="14">
    <source>
        <dbReference type="Pfam" id="PF01756"/>
    </source>
</evidence>
<comment type="caution">
    <text evidence="17">The sequence shown here is derived from an EMBL/GenBank/DDBJ whole genome shotgun (WGS) entry which is preliminary data.</text>
</comment>
<dbReference type="GO" id="GO:0006631">
    <property type="term" value="P:fatty acid metabolic process"/>
    <property type="evidence" value="ECO:0007669"/>
    <property type="project" value="UniProtKB-KW"/>
</dbReference>
<evidence type="ECO:0000256" key="8">
    <source>
        <dbReference type="ARBA" id="ARBA00023002"/>
    </source>
</evidence>
<evidence type="ECO:0000256" key="3">
    <source>
        <dbReference type="ARBA" id="ARBA00005189"/>
    </source>
</evidence>
<evidence type="ECO:0000256" key="10">
    <source>
        <dbReference type="ARBA" id="ARBA00023140"/>
    </source>
</evidence>
<evidence type="ECO:0000259" key="15">
    <source>
        <dbReference type="Pfam" id="PF02770"/>
    </source>
</evidence>
<dbReference type="Pfam" id="PF22924">
    <property type="entry name" value="ACOX_C_alpha1"/>
    <property type="match status" value="1"/>
</dbReference>
<feature type="binding site" evidence="13">
    <location>
        <position position="151"/>
    </location>
    <ligand>
        <name>FAD</name>
        <dbReference type="ChEBI" id="CHEBI:57692"/>
    </ligand>
</feature>
<dbReference type="FunFam" id="1.20.140.10:FF:000010">
    <property type="entry name" value="Acyl-coenzyme A oxidase"/>
    <property type="match status" value="1"/>
</dbReference>
<keyword evidence="10" id="KW-0576">Peroxisome</keyword>
<dbReference type="FunFam" id="2.40.110.10:FF:000005">
    <property type="entry name" value="Acyl-coenzyme A oxidase"/>
    <property type="match status" value="1"/>
</dbReference>
<dbReference type="PANTHER" id="PTHR10909">
    <property type="entry name" value="ELECTRON TRANSPORT OXIDOREDUCTASE"/>
    <property type="match status" value="1"/>
</dbReference>
<dbReference type="Proteomes" id="UP001516400">
    <property type="component" value="Unassembled WGS sequence"/>
</dbReference>
<feature type="domain" description="Acyl-CoA oxidase C-terminal" evidence="14">
    <location>
        <begin position="501"/>
        <end position="676"/>
    </location>
</feature>
<gene>
    <name evidence="17" type="ORF">HHI36_007951</name>
</gene>
<dbReference type="Gene3D" id="1.20.140.10">
    <property type="entry name" value="Butyryl-CoA Dehydrogenase, subunit A, domain 3"/>
    <property type="match status" value="2"/>
</dbReference>
<keyword evidence="18" id="KW-1185">Reference proteome</keyword>
<accession>A0ABD2MRC1</accession>
<evidence type="ECO:0000313" key="18">
    <source>
        <dbReference type="Proteomes" id="UP001516400"/>
    </source>
</evidence>
<dbReference type="InterPro" id="IPR012258">
    <property type="entry name" value="Acyl-CoA_oxidase"/>
</dbReference>
<dbReference type="InterPro" id="IPR006091">
    <property type="entry name" value="Acyl-CoA_Oxase/DH_mid-dom"/>
</dbReference>
<evidence type="ECO:0000256" key="11">
    <source>
        <dbReference type="PIRNR" id="PIRNR000168"/>
    </source>
</evidence>
<comment type="subcellular location">
    <subcellularLocation>
        <location evidence="2">Peroxisome</location>
    </subcellularLocation>
</comment>
<sequence>MAMKLLKDFKPGPLDFYRKKASFDWKKLKIFLDTEELVDFQDEIVRELEQYPEYRNHFFPKTFDETRRISSKQSRIYNNINSLTMLNLLPNLRKVPMANRLMVQIAPDSTIKYSVSYLLFLSTVESMGTNRHSQFLTDSADGTINGCFCLTEIGHGTNTKGMRTTATYDEKSKEFIMNSPDFEAAKCWAGGLGQNASIAAVFAQLIVKGQKKGLHCFLVPIRDPKTLIPYPGVIVGDMGEKIGLNGIDNGFAMFKNYRIPRENLLNKMGDVTESGEYVTPIKDPNKRHGASLGNLSSGRVNITNMAVGYGIKALTIAIRYAGVRKQFGPNEKEEVPILEYQTHQHRLIPHLAAAIVIRVFCDYFQPAFYEFMVDTIMNPKDKSLPDRGIEIHAISSGCKPLAGWTMRDAIQECREACGGHGFLKAAGIGDLRNSNDANCTYEGENHVLIQQTGNWLMKFWPLVQKNAEISTPLKTANFLTHANKILRTSFNATTIEGLCSPEVLINIYQWIVCSLLKESCERLEISIKDGTDSFWAKNNNQVYFAKNLSIAFIQHFFLDRMLEVIKEAPDENIRRVLLRIFSLYAIKSLENYHLATLYRGGFANGPLLSQLIQDSIIKLCADLKDDAIALVDAIAPPDFALNSVLGSSDGQVYQRLESAILHSSYGMSRPSWWKEMTDIEDSVLKSKL</sequence>
<dbReference type="SUPFAM" id="SSF56645">
    <property type="entry name" value="Acyl-CoA dehydrogenase NM domain-like"/>
    <property type="match status" value="1"/>
</dbReference>
<evidence type="ECO:0000256" key="2">
    <source>
        <dbReference type="ARBA" id="ARBA00004275"/>
    </source>
</evidence>
<dbReference type="GO" id="GO:0005777">
    <property type="term" value="C:peroxisome"/>
    <property type="evidence" value="ECO:0007669"/>
    <property type="project" value="UniProtKB-SubCell"/>
</dbReference>
<protein>
    <recommendedName>
        <fullName evidence="11">Acyl-coenzyme A oxidase</fullName>
    </recommendedName>
</protein>
<evidence type="ECO:0000313" key="17">
    <source>
        <dbReference type="EMBL" id="KAL3268862.1"/>
    </source>
</evidence>